<dbReference type="EMBL" id="KZ308242">
    <property type="protein sequence ID" value="KAG8225584.1"/>
    <property type="molecule type" value="Genomic_DNA"/>
</dbReference>
<protein>
    <recommendedName>
        <fullName evidence="4">Nose resistant to fluoxetine protein 6</fullName>
    </recommendedName>
</protein>
<reference evidence="2" key="2">
    <citation type="submission" date="2017-10" db="EMBL/GenBank/DDBJ databases">
        <title>Ladona fulva Genome sequencing and assembly.</title>
        <authorList>
            <person name="Murali S."/>
            <person name="Richards S."/>
            <person name="Bandaranaike D."/>
            <person name="Bellair M."/>
            <person name="Blankenburg K."/>
            <person name="Chao H."/>
            <person name="Dinh H."/>
            <person name="Doddapaneni H."/>
            <person name="Dugan-Rocha S."/>
            <person name="Elkadiri S."/>
            <person name="Gnanaolivu R."/>
            <person name="Hernandez B."/>
            <person name="Skinner E."/>
            <person name="Javaid M."/>
            <person name="Lee S."/>
            <person name="Li M."/>
            <person name="Ming W."/>
            <person name="Munidasa M."/>
            <person name="Muniz J."/>
            <person name="Nguyen L."/>
            <person name="Hughes D."/>
            <person name="Osuji N."/>
            <person name="Pu L.-L."/>
            <person name="Puazo M."/>
            <person name="Qu C."/>
            <person name="Quiroz J."/>
            <person name="Raj R."/>
            <person name="Weissenberger G."/>
            <person name="Xin Y."/>
            <person name="Zou X."/>
            <person name="Han Y."/>
            <person name="Worley K."/>
            <person name="Muzny D."/>
            <person name="Gibbs R."/>
        </authorList>
    </citation>
    <scope>NUCLEOTIDE SEQUENCE</scope>
    <source>
        <strain evidence="2">Sampled in the wild</strain>
    </source>
</reference>
<accession>A0A8K0K0T0</accession>
<sequence>MDKIHPQYFKTAVVSGFFLLVSSWVTTGVITYIARHSPSIEEPFSFFDEIYDKPWTRLGPYIVGMAAGWLLTQDIAYKKIHKLVAALMWTLSMAVTFSLVYGLYGRNIGPLESAAHTALSHTTWGLAIAWIVLSCSTGRGGPVNWILSNRFFVPLSRLSFCAYLIHPLIMFAVFMHSDAPIHLTRDTMTSIQFVRGNKTYISLT</sequence>
<dbReference type="Proteomes" id="UP000792457">
    <property type="component" value="Unassembled WGS sequence"/>
</dbReference>
<proteinExistence type="predicted"/>
<name>A0A8K0K0T0_LADFU</name>
<dbReference type="InterPro" id="IPR052728">
    <property type="entry name" value="O2_lipid_transport_reg"/>
</dbReference>
<evidence type="ECO:0000313" key="2">
    <source>
        <dbReference type="EMBL" id="KAG8225584.1"/>
    </source>
</evidence>
<organism evidence="2 3">
    <name type="scientific">Ladona fulva</name>
    <name type="common">Scarce chaser dragonfly</name>
    <name type="synonym">Libellula fulva</name>
    <dbReference type="NCBI Taxonomy" id="123851"/>
    <lineage>
        <taxon>Eukaryota</taxon>
        <taxon>Metazoa</taxon>
        <taxon>Ecdysozoa</taxon>
        <taxon>Arthropoda</taxon>
        <taxon>Hexapoda</taxon>
        <taxon>Insecta</taxon>
        <taxon>Pterygota</taxon>
        <taxon>Palaeoptera</taxon>
        <taxon>Odonata</taxon>
        <taxon>Epiprocta</taxon>
        <taxon>Anisoptera</taxon>
        <taxon>Libelluloidea</taxon>
        <taxon>Libellulidae</taxon>
        <taxon>Ladona</taxon>
    </lineage>
</organism>
<evidence type="ECO:0008006" key="4">
    <source>
        <dbReference type="Google" id="ProtNLM"/>
    </source>
</evidence>
<evidence type="ECO:0000313" key="3">
    <source>
        <dbReference type="Proteomes" id="UP000792457"/>
    </source>
</evidence>
<dbReference type="AlphaFoldDB" id="A0A8K0K0T0"/>
<dbReference type="OrthoDB" id="207378at2759"/>
<feature type="transmembrane region" description="Helical" evidence="1">
    <location>
        <begin position="83"/>
        <end position="104"/>
    </location>
</feature>
<reference evidence="2" key="1">
    <citation type="submission" date="2013-04" db="EMBL/GenBank/DDBJ databases">
        <authorList>
            <person name="Qu J."/>
            <person name="Murali S.C."/>
            <person name="Bandaranaike D."/>
            <person name="Bellair M."/>
            <person name="Blankenburg K."/>
            <person name="Chao H."/>
            <person name="Dinh H."/>
            <person name="Doddapaneni H."/>
            <person name="Downs B."/>
            <person name="Dugan-Rocha S."/>
            <person name="Elkadiri S."/>
            <person name="Gnanaolivu R.D."/>
            <person name="Hernandez B."/>
            <person name="Javaid M."/>
            <person name="Jayaseelan J.C."/>
            <person name="Lee S."/>
            <person name="Li M."/>
            <person name="Ming W."/>
            <person name="Munidasa M."/>
            <person name="Muniz J."/>
            <person name="Nguyen L."/>
            <person name="Ongeri F."/>
            <person name="Osuji N."/>
            <person name="Pu L.-L."/>
            <person name="Puazo M."/>
            <person name="Qu C."/>
            <person name="Quiroz J."/>
            <person name="Raj R."/>
            <person name="Weissenberger G."/>
            <person name="Xin Y."/>
            <person name="Zou X."/>
            <person name="Han Y."/>
            <person name="Richards S."/>
            <person name="Worley K."/>
            <person name="Muzny D."/>
            <person name="Gibbs R."/>
        </authorList>
    </citation>
    <scope>NUCLEOTIDE SEQUENCE</scope>
    <source>
        <strain evidence="2">Sampled in the wild</strain>
    </source>
</reference>
<dbReference type="PANTHER" id="PTHR11161">
    <property type="entry name" value="O-ACYLTRANSFERASE"/>
    <property type="match status" value="1"/>
</dbReference>
<feature type="transmembrane region" description="Helical" evidence="1">
    <location>
        <begin position="54"/>
        <end position="71"/>
    </location>
</feature>
<keyword evidence="3" id="KW-1185">Reference proteome</keyword>
<keyword evidence="1" id="KW-0472">Membrane</keyword>
<feature type="transmembrane region" description="Helical" evidence="1">
    <location>
        <begin position="158"/>
        <end position="177"/>
    </location>
</feature>
<comment type="caution">
    <text evidence="2">The sequence shown here is derived from an EMBL/GenBank/DDBJ whole genome shotgun (WGS) entry which is preliminary data.</text>
</comment>
<gene>
    <name evidence="2" type="ORF">J437_LFUL002103</name>
</gene>
<evidence type="ECO:0000256" key="1">
    <source>
        <dbReference type="SAM" id="Phobius"/>
    </source>
</evidence>
<dbReference type="PANTHER" id="PTHR11161:SF0">
    <property type="entry name" value="O-ACYLTRANSFERASE LIKE PROTEIN"/>
    <property type="match status" value="1"/>
</dbReference>
<keyword evidence="1" id="KW-0812">Transmembrane</keyword>
<feature type="transmembrane region" description="Helical" evidence="1">
    <location>
        <begin position="124"/>
        <end position="146"/>
    </location>
</feature>
<keyword evidence="1" id="KW-1133">Transmembrane helix</keyword>
<feature type="transmembrane region" description="Helical" evidence="1">
    <location>
        <begin position="12"/>
        <end position="34"/>
    </location>
</feature>